<protein>
    <recommendedName>
        <fullName evidence="1">CobE/GbiG C-terminal domain-containing protein</fullName>
    </recommendedName>
</protein>
<dbReference type="InterPro" id="IPR052553">
    <property type="entry name" value="CbiG_hydrolase"/>
</dbReference>
<accession>A0A317DY12</accession>
<sequence>MIVAGIGCRPACPAAEILDLLARGGRRPDLIATVAARLSAPGLAAAAATLGLPLAGFSAARLADEVGRITTPSALAGRHLGTPSVAEAAALAAAGPGGRLILSRIASAGATLALAEGEGP</sequence>
<dbReference type="AlphaFoldDB" id="A0A317DY12"/>
<evidence type="ECO:0000313" key="3">
    <source>
        <dbReference type="Proteomes" id="UP000246077"/>
    </source>
</evidence>
<reference evidence="3" key="1">
    <citation type="submission" date="2018-05" db="EMBL/GenBank/DDBJ databases">
        <title>Zavarzinia sp. HR-AS.</title>
        <authorList>
            <person name="Lee Y."/>
            <person name="Jeon C.O."/>
        </authorList>
    </citation>
    <scope>NUCLEOTIDE SEQUENCE [LARGE SCALE GENOMIC DNA]</scope>
    <source>
        <strain evidence="3">DSM 1231</strain>
    </source>
</reference>
<dbReference type="PANTHER" id="PTHR37477">
    <property type="entry name" value="COBALT-PRECORRIN-5A HYDROLASE"/>
    <property type="match status" value="1"/>
</dbReference>
<keyword evidence="3" id="KW-1185">Reference proteome</keyword>
<dbReference type="SUPFAM" id="SSF159664">
    <property type="entry name" value="CobE/GbiG C-terminal domain-like"/>
    <property type="match status" value="1"/>
</dbReference>
<dbReference type="Gene3D" id="3.30.420.180">
    <property type="entry name" value="CobE/GbiG C-terminal domain"/>
    <property type="match status" value="1"/>
</dbReference>
<name>A0A317DY12_9PROT</name>
<dbReference type="PANTHER" id="PTHR37477:SF1">
    <property type="entry name" value="COBALT-PRECORRIN-5A HYDROLASE"/>
    <property type="match status" value="1"/>
</dbReference>
<comment type="caution">
    <text evidence="2">The sequence shown here is derived from an EMBL/GenBank/DDBJ whole genome shotgun (WGS) entry which is preliminary data.</text>
</comment>
<dbReference type="Pfam" id="PF01890">
    <property type="entry name" value="CbiG_C"/>
    <property type="match status" value="1"/>
</dbReference>
<evidence type="ECO:0000259" key="1">
    <source>
        <dbReference type="Pfam" id="PF01890"/>
    </source>
</evidence>
<dbReference type="GO" id="GO:0009236">
    <property type="term" value="P:cobalamin biosynthetic process"/>
    <property type="evidence" value="ECO:0007669"/>
    <property type="project" value="InterPro"/>
</dbReference>
<proteinExistence type="predicted"/>
<dbReference type="EMBL" id="QGLF01000004">
    <property type="protein sequence ID" value="PWR19608.1"/>
    <property type="molecule type" value="Genomic_DNA"/>
</dbReference>
<dbReference type="InterPro" id="IPR036518">
    <property type="entry name" value="CobE/GbiG_C_sf"/>
</dbReference>
<dbReference type="InterPro" id="IPR002750">
    <property type="entry name" value="CobE/GbiG_C"/>
</dbReference>
<dbReference type="Proteomes" id="UP000246077">
    <property type="component" value="Unassembled WGS sequence"/>
</dbReference>
<dbReference type="OrthoDB" id="7224020at2"/>
<feature type="domain" description="CobE/GbiG C-terminal" evidence="1">
    <location>
        <begin position="2"/>
        <end position="115"/>
    </location>
</feature>
<organism evidence="2 3">
    <name type="scientific">Zavarzinia compransoris</name>
    <dbReference type="NCBI Taxonomy" id="1264899"/>
    <lineage>
        <taxon>Bacteria</taxon>
        <taxon>Pseudomonadati</taxon>
        <taxon>Pseudomonadota</taxon>
        <taxon>Alphaproteobacteria</taxon>
        <taxon>Rhodospirillales</taxon>
        <taxon>Zavarziniaceae</taxon>
        <taxon>Zavarzinia</taxon>
    </lineage>
</organism>
<gene>
    <name evidence="2" type="ORF">DKG75_14140</name>
</gene>
<evidence type="ECO:0000313" key="2">
    <source>
        <dbReference type="EMBL" id="PWR19608.1"/>
    </source>
</evidence>